<dbReference type="PANTHER" id="PTHR46980">
    <property type="entry name" value="TRICALBIN-1-RELATED"/>
    <property type="match status" value="1"/>
</dbReference>
<dbReference type="Proteomes" id="UP000762676">
    <property type="component" value="Unassembled WGS sequence"/>
</dbReference>
<evidence type="ECO:0000313" key="1">
    <source>
        <dbReference type="EMBL" id="GFR74282.1"/>
    </source>
</evidence>
<name>A0AAV4FLV2_9GAST</name>
<protein>
    <submittedName>
        <fullName evidence="1">Extended synaptotagmin-1</fullName>
    </submittedName>
</protein>
<proteinExistence type="predicted"/>
<keyword evidence="2" id="KW-1185">Reference proteome</keyword>
<sequence length="131" mass="14564">VNVGFDLVVEDLTVAGTLQAIICLSMDNPFPHVNKATICFKEKPDVTFNIRMLRALSLMEIPLLKSWIHNNVMEGLTKAMVDPASVDINVSKVGPTLMGQNVTQRKKGKYTSFSFTPKLVNQSLTLTRLEE</sequence>
<comment type="caution">
    <text evidence="1">The sequence shown here is derived from an EMBL/GenBank/DDBJ whole genome shotgun (WGS) entry which is preliminary data.</text>
</comment>
<dbReference type="CDD" id="cd21669">
    <property type="entry name" value="SMP_SF"/>
    <property type="match status" value="1"/>
</dbReference>
<dbReference type="EMBL" id="BMAT01011513">
    <property type="protein sequence ID" value="GFR74282.1"/>
    <property type="molecule type" value="Genomic_DNA"/>
</dbReference>
<reference evidence="1 2" key="1">
    <citation type="journal article" date="2021" name="Elife">
        <title>Chloroplast acquisition without the gene transfer in kleptoplastic sea slugs, Plakobranchus ocellatus.</title>
        <authorList>
            <person name="Maeda T."/>
            <person name="Takahashi S."/>
            <person name="Yoshida T."/>
            <person name="Shimamura S."/>
            <person name="Takaki Y."/>
            <person name="Nagai Y."/>
            <person name="Toyoda A."/>
            <person name="Suzuki Y."/>
            <person name="Arimoto A."/>
            <person name="Ishii H."/>
            <person name="Satoh N."/>
            <person name="Nishiyama T."/>
            <person name="Hasebe M."/>
            <person name="Maruyama T."/>
            <person name="Minagawa J."/>
            <person name="Obokata J."/>
            <person name="Shigenobu S."/>
        </authorList>
    </citation>
    <scope>NUCLEOTIDE SEQUENCE [LARGE SCALE GENOMIC DNA]</scope>
</reference>
<accession>A0AAV4FLV2</accession>
<organism evidence="1 2">
    <name type="scientific">Elysia marginata</name>
    <dbReference type="NCBI Taxonomy" id="1093978"/>
    <lineage>
        <taxon>Eukaryota</taxon>
        <taxon>Metazoa</taxon>
        <taxon>Spiralia</taxon>
        <taxon>Lophotrochozoa</taxon>
        <taxon>Mollusca</taxon>
        <taxon>Gastropoda</taxon>
        <taxon>Heterobranchia</taxon>
        <taxon>Euthyneura</taxon>
        <taxon>Panpulmonata</taxon>
        <taxon>Sacoglossa</taxon>
        <taxon>Placobranchoidea</taxon>
        <taxon>Plakobranchidae</taxon>
        <taxon>Elysia</taxon>
    </lineage>
</organism>
<dbReference type="PANTHER" id="PTHR46980:SF2">
    <property type="entry name" value="TRICALBIN-1-RELATED"/>
    <property type="match status" value="1"/>
</dbReference>
<gene>
    <name evidence="1" type="ORF">ElyMa_005751600</name>
</gene>
<dbReference type="AlphaFoldDB" id="A0AAV4FLV2"/>
<evidence type="ECO:0000313" key="2">
    <source>
        <dbReference type="Proteomes" id="UP000762676"/>
    </source>
</evidence>
<dbReference type="InterPro" id="IPR052455">
    <property type="entry name" value="Tricalbin_domain"/>
</dbReference>
<feature type="non-terminal residue" evidence="1">
    <location>
        <position position="1"/>
    </location>
</feature>